<dbReference type="PANTHER" id="PTHR43674">
    <property type="entry name" value="NITRILASE C965.09-RELATED"/>
    <property type="match status" value="1"/>
</dbReference>
<dbReference type="InterPro" id="IPR003010">
    <property type="entry name" value="C-N_Hydrolase"/>
</dbReference>
<organism evidence="3 4">
    <name type="scientific">Vineibacter terrae</name>
    <dbReference type="NCBI Taxonomy" id="2586908"/>
    <lineage>
        <taxon>Bacteria</taxon>
        <taxon>Pseudomonadati</taxon>
        <taxon>Pseudomonadota</taxon>
        <taxon>Alphaproteobacteria</taxon>
        <taxon>Hyphomicrobiales</taxon>
        <taxon>Vineibacter</taxon>
    </lineage>
</organism>
<dbReference type="AlphaFoldDB" id="A0A5C8PFR5"/>
<evidence type="ECO:0000313" key="4">
    <source>
        <dbReference type="Proteomes" id="UP000321638"/>
    </source>
</evidence>
<comment type="caution">
    <text evidence="3">The sequence shown here is derived from an EMBL/GenBank/DDBJ whole genome shotgun (WGS) entry which is preliminary data.</text>
</comment>
<sequence>MTMIRIAAIQAASRAASFADKWQGADVAHALELLDRAAAQGATLACFPELYPLVGGAELCAKARALGIHVIAGLADGQPGRWHNTSVIISPQGRIVGRQTKNHPTAGEVDNGVVAGDTFQVFETELGRFGIVICADFAFFTDGVEACRKGNADIIFNPAVWFALAEAYPHTVAGRHLEYSVPVIGVNVARPEKGRNDSTFPPAGGFSTVCVPPPVADMDELWTWFRTRPEGIDSTRGFVHTLGAGEDMIVVDVDIDAVRRFPGYFSSRVTERSQAA</sequence>
<protein>
    <submittedName>
        <fullName evidence="3">Carbon-nitrogen hydrolase family protein</fullName>
    </submittedName>
</protein>
<dbReference type="CDD" id="cd07197">
    <property type="entry name" value="nitrilase"/>
    <property type="match status" value="1"/>
</dbReference>
<dbReference type="SUPFAM" id="SSF56317">
    <property type="entry name" value="Carbon-nitrogen hydrolase"/>
    <property type="match status" value="1"/>
</dbReference>
<dbReference type="InterPro" id="IPR050345">
    <property type="entry name" value="Aliph_Amidase/BUP"/>
</dbReference>
<dbReference type="OrthoDB" id="9803803at2"/>
<dbReference type="Gene3D" id="3.60.110.10">
    <property type="entry name" value="Carbon-nitrogen hydrolase"/>
    <property type="match status" value="1"/>
</dbReference>
<dbReference type="EMBL" id="VDUZ01000033">
    <property type="protein sequence ID" value="TXL72463.1"/>
    <property type="molecule type" value="Genomic_DNA"/>
</dbReference>
<dbReference type="Pfam" id="PF00795">
    <property type="entry name" value="CN_hydrolase"/>
    <property type="match status" value="1"/>
</dbReference>
<dbReference type="Proteomes" id="UP000321638">
    <property type="component" value="Unassembled WGS sequence"/>
</dbReference>
<accession>A0A5C8PFR5</accession>
<dbReference type="PANTHER" id="PTHR43674:SF16">
    <property type="entry name" value="CARBON-NITROGEN FAMILY, PUTATIVE (AFU_ORTHOLOGUE AFUA_5G02350)-RELATED"/>
    <property type="match status" value="1"/>
</dbReference>
<evidence type="ECO:0000256" key="1">
    <source>
        <dbReference type="ARBA" id="ARBA00022801"/>
    </source>
</evidence>
<evidence type="ECO:0000259" key="2">
    <source>
        <dbReference type="PROSITE" id="PS50263"/>
    </source>
</evidence>
<reference evidence="3 4" key="1">
    <citation type="submission" date="2019-06" db="EMBL/GenBank/DDBJ databases">
        <title>New taxonomy in bacterial strain CC-CFT640, isolated from vineyard.</title>
        <authorList>
            <person name="Lin S.-Y."/>
            <person name="Tsai C.-F."/>
            <person name="Young C.-C."/>
        </authorList>
    </citation>
    <scope>NUCLEOTIDE SEQUENCE [LARGE SCALE GENOMIC DNA]</scope>
    <source>
        <strain evidence="3 4">CC-CFT640</strain>
    </source>
</reference>
<name>A0A5C8PFR5_9HYPH</name>
<dbReference type="RefSeq" id="WP_147849873.1">
    <property type="nucleotide sequence ID" value="NZ_VDUZ01000033.1"/>
</dbReference>
<keyword evidence="1 3" id="KW-0378">Hydrolase</keyword>
<feature type="domain" description="CN hydrolase" evidence="2">
    <location>
        <begin position="4"/>
        <end position="255"/>
    </location>
</feature>
<evidence type="ECO:0000313" key="3">
    <source>
        <dbReference type="EMBL" id="TXL72463.1"/>
    </source>
</evidence>
<keyword evidence="4" id="KW-1185">Reference proteome</keyword>
<dbReference type="InterPro" id="IPR036526">
    <property type="entry name" value="C-N_Hydrolase_sf"/>
</dbReference>
<proteinExistence type="predicted"/>
<gene>
    <name evidence="3" type="ORF">FHP25_25845</name>
</gene>
<dbReference type="GO" id="GO:0016811">
    <property type="term" value="F:hydrolase activity, acting on carbon-nitrogen (but not peptide) bonds, in linear amides"/>
    <property type="evidence" value="ECO:0007669"/>
    <property type="project" value="TreeGrafter"/>
</dbReference>
<dbReference type="PROSITE" id="PS50263">
    <property type="entry name" value="CN_HYDROLASE"/>
    <property type="match status" value="1"/>
</dbReference>